<feature type="region of interest" description="Disordered" evidence="1">
    <location>
        <begin position="1370"/>
        <end position="1418"/>
    </location>
</feature>
<sequence>MRRVYSQVSFTGFVAGTLSPEPPRSFPVGASLPQGRYCMGPSRDKQRSRPNADPTSGNQMSLVEPPDLTQHLQFGMNNLEYVMVPDVPEQRRNRTDVEKEREMQSRFGEYGPGERLVKSSQQTRRDMLQEQQDVDGLPWEVRWRRGMIPTAEEMIQDVRDRFDLYIQDPVEREQEWYLHWKDRSFKIQKDRMIWPQGYTDYLDHYDEHGRRRVLPSDQRWSDTSWKHLADTKYKDRMWLIEGEERKAVHESLREERTLIEEEEQRQLEMGNVYNGILSGVVDLDPEQTYQALSGTADPLEVARTKMKIQAYGAKQALERGKNLGPLEVDPISGFPKAEMEPLPTGITVEQGAAIAAEASIHNEMLEQTADMAKQAGHDAVPALLKAHHNTSKQHGDRPILRSLVEKKIEEVQRLQKGQGASALNTMENVVQEIEGKTAPALGDRNEGEVCDNDTLAAPTTSSGFIHVRQRPQDAEPDIPAELYNVPKSRAMEEMPQWYRETLVETEPLIQAYDLTHDPLEVRESAQVEYYQPPQLTEENCITNDEAFSGVSAFDEMKMHKLKSLPELVEGYKPLPLFRELEKRDSKEEETTTTSKASVMKKSEKLRKERQERLKKAKVQYDPDILLPSLPWEVDSITDPYRGVATKDAVDFSKPDLEKTWRAYREAFQQRMTEFGNLTQVTTEDKCERMLMDTMERFRRGEVGEHPEIPAEHEAIFRMIFEAHTKHFLADFYKFRGNRVTESKTIKAEADEILRRASAKCKLLGPNFMNFIQEMTSLELDSIRKNPAQRYVIMIRDRKYEPLGKPFMNWINNELGEFILTDFRSVEQLETSLEFLKRHVNDAKLKCPMRLEGITDSARDAAVEAFFQWCRGALCFYAAKQLHRMYIEFADTRFRSRAESLFEDSIEWFSNCAKASTGVVQIPIPDSDPPYEYEDKDFLDGENAVYAEIVGQLDKAEGLWHSGTSKRWYPVTDETEYMWYNERRGRLTLALDISDRCLENVNKKTHPSIHPFPERARPFLEGAPLTQETAEHLWMRYMGDLYNEHSEFMFRQGRFQTGRSYREKCLNFYHLAIRTARERLPPSWKAPLLTEAKYLVRVYEPGCDVERHLREVEVVVEKLFAAKEPRHWVEPFSDLPYRLALVHANLPAFGECITARVNARLGRAPSNELLLKAMEQRAHGGAYLPELEEYFSAVNDVAEEVFRAKVLRWRAQEHEGSDPYLFWTHLYFAFRVQPRDAAEVRKLWDMYEPAYLYIYTQGALASRNRGQKLINDALRRMCQILLPGATAQKQILLRELTNVREKLAHLIDRRELDRTIHALEAHLADPTHPTFTYGSSLLYRDAVKHDRVARNPVLRSLLAAKEYAELQKRRESLRAHENTLSPQQAAKLQEGQNADTSMNREALESQPSFSTRKLFEEER</sequence>
<reference evidence="2 3" key="1">
    <citation type="submission" date="2013-07" db="EMBL/GenBank/DDBJ databases">
        <authorList>
            <person name="Stoco P.H."/>
            <person name="Wagner G."/>
            <person name="Gerber A."/>
            <person name="Zaha A."/>
            <person name="Thompson C."/>
            <person name="Bartholomeu D.C."/>
            <person name="Luckemeyer D.D."/>
            <person name="Bahia D."/>
            <person name="Loreto E."/>
            <person name="Prestes E.B."/>
            <person name="Lima F.M."/>
            <person name="Rodrigues-Luiz G."/>
            <person name="Vallejo G.A."/>
            <person name="Filho J.F."/>
            <person name="Monteiro K.M."/>
            <person name="Tyler K.M."/>
            <person name="de Almeida L.G."/>
            <person name="Ortiz M.F."/>
            <person name="Siervo M.A."/>
            <person name="de Moraes M.H."/>
            <person name="Cunha O.L."/>
            <person name="Mendonca-Neto R."/>
            <person name="Silva R."/>
            <person name="Teixeira S.M."/>
            <person name="Murta S.M."/>
            <person name="Sincero T.C."/>
            <person name="Mendes T.A."/>
            <person name="Urmenyi T.P."/>
            <person name="Silva V.G."/>
            <person name="da Rocha W.D."/>
            <person name="Andersson B."/>
            <person name="Romanha A.J."/>
            <person name="Steindel M."/>
            <person name="de Vasconcelos A.T."/>
            <person name="Grisard E.C."/>
        </authorList>
    </citation>
    <scope>NUCLEOTIDE SEQUENCE [LARGE SCALE GENOMIC DNA]</scope>
    <source>
        <strain evidence="2 3">SC58</strain>
    </source>
</reference>
<dbReference type="Proteomes" id="UP000031737">
    <property type="component" value="Unassembled WGS sequence"/>
</dbReference>
<feature type="compositionally biased region" description="Basic and acidic residues" evidence="1">
    <location>
        <begin position="600"/>
        <end position="613"/>
    </location>
</feature>
<evidence type="ECO:0000256" key="1">
    <source>
        <dbReference type="SAM" id="MobiDB-lite"/>
    </source>
</evidence>
<proteinExistence type="predicted"/>
<evidence type="ECO:0000313" key="2">
    <source>
        <dbReference type="EMBL" id="ESL11937.1"/>
    </source>
</evidence>
<feature type="compositionally biased region" description="Polar residues" evidence="1">
    <location>
        <begin position="1377"/>
        <end position="1410"/>
    </location>
</feature>
<dbReference type="VEuPathDB" id="TriTrypDB:TRSC58_00304"/>
<dbReference type="OrthoDB" id="276888at2759"/>
<gene>
    <name evidence="2" type="ORF">TRSC58_00304</name>
</gene>
<name>A0A061JEG7_TRYRA</name>
<keyword evidence="3" id="KW-1185">Reference proteome</keyword>
<organism evidence="2 3">
    <name type="scientific">Trypanosoma rangeli SC58</name>
    <dbReference type="NCBI Taxonomy" id="429131"/>
    <lineage>
        <taxon>Eukaryota</taxon>
        <taxon>Discoba</taxon>
        <taxon>Euglenozoa</taxon>
        <taxon>Kinetoplastea</taxon>
        <taxon>Metakinetoplastina</taxon>
        <taxon>Trypanosomatida</taxon>
        <taxon>Trypanosomatidae</taxon>
        <taxon>Trypanosoma</taxon>
        <taxon>Herpetosoma</taxon>
    </lineage>
</organism>
<feature type="region of interest" description="Disordered" evidence="1">
    <location>
        <begin position="582"/>
        <end position="614"/>
    </location>
</feature>
<comment type="caution">
    <text evidence="2">The sequence shown here is derived from an EMBL/GenBank/DDBJ whole genome shotgun (WGS) entry which is preliminary data.</text>
</comment>
<accession>A0A061JEG7</accession>
<evidence type="ECO:0000313" key="3">
    <source>
        <dbReference type="Proteomes" id="UP000031737"/>
    </source>
</evidence>
<dbReference type="EMBL" id="AUPL01000304">
    <property type="protein sequence ID" value="ESL11937.1"/>
    <property type="molecule type" value="Genomic_DNA"/>
</dbReference>
<feature type="region of interest" description="Disordered" evidence="1">
    <location>
        <begin position="85"/>
        <end position="104"/>
    </location>
</feature>
<feature type="compositionally biased region" description="Basic and acidic residues" evidence="1">
    <location>
        <begin position="88"/>
        <end position="104"/>
    </location>
</feature>
<feature type="region of interest" description="Disordered" evidence="1">
    <location>
        <begin position="14"/>
        <end position="63"/>
    </location>
</feature>
<protein>
    <submittedName>
        <fullName evidence="2">Uncharacterized protein</fullName>
    </submittedName>
</protein>